<dbReference type="Proteomes" id="UP001195769">
    <property type="component" value="Unassembled WGS sequence"/>
</dbReference>
<name>A0AAD4E0E8_9AGAM</name>
<dbReference type="RefSeq" id="XP_041223005.1">
    <property type="nucleotide sequence ID" value="XM_041377226.1"/>
</dbReference>
<dbReference type="AlphaFoldDB" id="A0AAD4E0E8"/>
<evidence type="ECO:0000313" key="2">
    <source>
        <dbReference type="Proteomes" id="UP001195769"/>
    </source>
</evidence>
<gene>
    <name evidence="1" type="ORF">F5891DRAFT_982615</name>
</gene>
<organism evidence="1 2">
    <name type="scientific">Suillus fuscotomentosus</name>
    <dbReference type="NCBI Taxonomy" id="1912939"/>
    <lineage>
        <taxon>Eukaryota</taxon>
        <taxon>Fungi</taxon>
        <taxon>Dikarya</taxon>
        <taxon>Basidiomycota</taxon>
        <taxon>Agaricomycotina</taxon>
        <taxon>Agaricomycetes</taxon>
        <taxon>Agaricomycetidae</taxon>
        <taxon>Boletales</taxon>
        <taxon>Suillineae</taxon>
        <taxon>Suillaceae</taxon>
        <taxon>Suillus</taxon>
    </lineage>
</organism>
<sequence length="287" mass="33434">MDDREGAVNGRATQHSQQYVAGLLDRTFGIWLMQLPRYAELVMLTNGREDYLVPMRRIDDPALVTFTPRNNVSLTIINRPGLYGSGWEELVHPLGGTYYYHTNKASTGRLYKQWLEDFIDVSRATAKEDEWVLVVHQMTYRGEDDLNGYLLFRECIQASEWRHKRLELEAQYWRHVEFFPHKFHMTSSQVRHACREILCYLGEATTLNQSTAATIFWTIDQIRQVDAQLASVEIEALAENGVIEDTGIVLCCRILYMLRILPTKEDDDADRHYKYTDLLLHTKVNQL</sequence>
<evidence type="ECO:0000313" key="1">
    <source>
        <dbReference type="EMBL" id="KAG1897429.1"/>
    </source>
</evidence>
<comment type="caution">
    <text evidence="1">The sequence shown here is derived from an EMBL/GenBank/DDBJ whole genome shotgun (WGS) entry which is preliminary data.</text>
</comment>
<accession>A0AAD4E0E8</accession>
<dbReference type="EMBL" id="JABBWK010000046">
    <property type="protein sequence ID" value="KAG1897429.1"/>
    <property type="molecule type" value="Genomic_DNA"/>
</dbReference>
<protein>
    <submittedName>
        <fullName evidence="1">Uncharacterized protein</fullName>
    </submittedName>
</protein>
<dbReference type="GeneID" id="64671524"/>
<proteinExistence type="predicted"/>
<keyword evidence="2" id="KW-1185">Reference proteome</keyword>
<reference evidence="1" key="1">
    <citation type="journal article" date="2020" name="New Phytol.">
        <title>Comparative genomics reveals dynamic genome evolution in host specialist ectomycorrhizal fungi.</title>
        <authorList>
            <person name="Lofgren L.A."/>
            <person name="Nguyen N.H."/>
            <person name="Vilgalys R."/>
            <person name="Ruytinx J."/>
            <person name="Liao H.L."/>
            <person name="Branco S."/>
            <person name="Kuo A."/>
            <person name="LaButti K."/>
            <person name="Lipzen A."/>
            <person name="Andreopoulos W."/>
            <person name="Pangilinan J."/>
            <person name="Riley R."/>
            <person name="Hundley H."/>
            <person name="Na H."/>
            <person name="Barry K."/>
            <person name="Grigoriev I.V."/>
            <person name="Stajich J.E."/>
            <person name="Kennedy P.G."/>
        </authorList>
    </citation>
    <scope>NUCLEOTIDE SEQUENCE</scope>
    <source>
        <strain evidence="1">FC203</strain>
    </source>
</reference>